<name>A0A8J4RT21_9ROSI</name>
<gene>
    <name evidence="1" type="ORF">CMV_003616</name>
</gene>
<organism evidence="1 2">
    <name type="scientific">Castanea mollissima</name>
    <name type="common">Chinese chestnut</name>
    <dbReference type="NCBI Taxonomy" id="60419"/>
    <lineage>
        <taxon>Eukaryota</taxon>
        <taxon>Viridiplantae</taxon>
        <taxon>Streptophyta</taxon>
        <taxon>Embryophyta</taxon>
        <taxon>Tracheophyta</taxon>
        <taxon>Spermatophyta</taxon>
        <taxon>Magnoliopsida</taxon>
        <taxon>eudicotyledons</taxon>
        <taxon>Gunneridae</taxon>
        <taxon>Pentapetalae</taxon>
        <taxon>rosids</taxon>
        <taxon>fabids</taxon>
        <taxon>Fagales</taxon>
        <taxon>Fagaceae</taxon>
        <taxon>Castanea</taxon>
    </lineage>
</organism>
<evidence type="ECO:0000313" key="2">
    <source>
        <dbReference type="Proteomes" id="UP000737018"/>
    </source>
</evidence>
<dbReference type="AlphaFoldDB" id="A0A8J4RT21"/>
<dbReference type="OrthoDB" id="1746290at2759"/>
<evidence type="ECO:0000313" key="1">
    <source>
        <dbReference type="EMBL" id="KAF3972904.1"/>
    </source>
</evidence>
<keyword evidence="2" id="KW-1185">Reference proteome</keyword>
<sequence length="262" mass="28303">MYATAKGNFDSKGGPKKERPLCTHCNMLGHTVDKCYKIHGYPLGYKHKGKSTANAYQVSYPQGANVEVSSFASAQCPITKAQCERLLALFNSGADQGQNHHVASISTSGGVSGLTTGAYGVLATTGVTSTSLTPSVNANSNFIDTVSGPCSLEHTWFGDVFYEHSFPFAYVTTNAADPFTPSEVVVAPSSSAVLVRFFLLMLTLLHQLYQHLQCLSRSQLGTLDLLLTCRTMHVLHLLLVLLMTLHRASPTLIWSLVTNLTC</sequence>
<proteinExistence type="predicted"/>
<dbReference type="EMBL" id="JRKL02000294">
    <property type="protein sequence ID" value="KAF3972904.1"/>
    <property type="molecule type" value="Genomic_DNA"/>
</dbReference>
<dbReference type="Proteomes" id="UP000737018">
    <property type="component" value="Unassembled WGS sequence"/>
</dbReference>
<protein>
    <submittedName>
        <fullName evidence="1">Uncharacterized protein</fullName>
    </submittedName>
</protein>
<dbReference type="PANTHER" id="PTHR34222:SF99">
    <property type="entry name" value="PROTEIN, PUTATIVE-RELATED"/>
    <property type="match status" value="1"/>
</dbReference>
<reference evidence="1" key="1">
    <citation type="submission" date="2020-03" db="EMBL/GenBank/DDBJ databases">
        <title>Castanea mollissima Vanexum genome sequencing.</title>
        <authorList>
            <person name="Staton M."/>
        </authorList>
    </citation>
    <scope>NUCLEOTIDE SEQUENCE</scope>
    <source>
        <tissue evidence="1">Leaf</tissue>
    </source>
</reference>
<comment type="caution">
    <text evidence="1">The sequence shown here is derived from an EMBL/GenBank/DDBJ whole genome shotgun (WGS) entry which is preliminary data.</text>
</comment>
<dbReference type="PANTHER" id="PTHR34222">
    <property type="entry name" value="GAG_PRE-INTEGRS DOMAIN-CONTAINING PROTEIN"/>
    <property type="match status" value="1"/>
</dbReference>
<accession>A0A8J4RT21</accession>